<keyword evidence="3" id="KW-1185">Reference proteome</keyword>
<accession>A0A067RNR5</accession>
<protein>
    <submittedName>
        <fullName evidence="2">Uncharacterized protein</fullName>
    </submittedName>
</protein>
<dbReference type="AlphaFoldDB" id="A0A067RNR5"/>
<keyword evidence="1" id="KW-0472">Membrane</keyword>
<name>A0A067RNR5_ZOONE</name>
<sequence length="47" mass="5373">MYGVMCTTYNKNLAIMIYFLYLGTTEFLLENGSYLESSDEVESSESD</sequence>
<evidence type="ECO:0000313" key="2">
    <source>
        <dbReference type="EMBL" id="KDR21384.1"/>
    </source>
</evidence>
<keyword evidence="1" id="KW-0812">Transmembrane</keyword>
<evidence type="ECO:0000256" key="1">
    <source>
        <dbReference type="SAM" id="Phobius"/>
    </source>
</evidence>
<dbReference type="Proteomes" id="UP000027135">
    <property type="component" value="Unassembled WGS sequence"/>
</dbReference>
<evidence type="ECO:0000313" key="3">
    <source>
        <dbReference type="Proteomes" id="UP000027135"/>
    </source>
</evidence>
<keyword evidence="1" id="KW-1133">Transmembrane helix</keyword>
<feature type="transmembrane region" description="Helical" evidence="1">
    <location>
        <begin position="12"/>
        <end position="29"/>
    </location>
</feature>
<dbReference type="EMBL" id="KK852559">
    <property type="protein sequence ID" value="KDR21384.1"/>
    <property type="molecule type" value="Genomic_DNA"/>
</dbReference>
<gene>
    <name evidence="2" type="ORF">L798_03160</name>
</gene>
<organism evidence="2 3">
    <name type="scientific">Zootermopsis nevadensis</name>
    <name type="common">Dampwood termite</name>
    <dbReference type="NCBI Taxonomy" id="136037"/>
    <lineage>
        <taxon>Eukaryota</taxon>
        <taxon>Metazoa</taxon>
        <taxon>Ecdysozoa</taxon>
        <taxon>Arthropoda</taxon>
        <taxon>Hexapoda</taxon>
        <taxon>Insecta</taxon>
        <taxon>Pterygota</taxon>
        <taxon>Neoptera</taxon>
        <taxon>Polyneoptera</taxon>
        <taxon>Dictyoptera</taxon>
        <taxon>Blattodea</taxon>
        <taxon>Blattoidea</taxon>
        <taxon>Termitoidae</taxon>
        <taxon>Termopsidae</taxon>
        <taxon>Zootermopsis</taxon>
    </lineage>
</organism>
<dbReference type="InParanoid" id="A0A067RNR5"/>
<reference evidence="2 3" key="1">
    <citation type="journal article" date="2014" name="Nat. Commun.">
        <title>Molecular traces of alternative social organization in a termite genome.</title>
        <authorList>
            <person name="Terrapon N."/>
            <person name="Li C."/>
            <person name="Robertson H.M."/>
            <person name="Ji L."/>
            <person name="Meng X."/>
            <person name="Booth W."/>
            <person name="Chen Z."/>
            <person name="Childers C.P."/>
            <person name="Glastad K.M."/>
            <person name="Gokhale K."/>
            <person name="Gowin J."/>
            <person name="Gronenberg W."/>
            <person name="Hermansen R.A."/>
            <person name="Hu H."/>
            <person name="Hunt B.G."/>
            <person name="Huylmans A.K."/>
            <person name="Khalil S.M."/>
            <person name="Mitchell R.D."/>
            <person name="Munoz-Torres M.C."/>
            <person name="Mustard J.A."/>
            <person name="Pan H."/>
            <person name="Reese J.T."/>
            <person name="Scharf M.E."/>
            <person name="Sun F."/>
            <person name="Vogel H."/>
            <person name="Xiao J."/>
            <person name="Yang W."/>
            <person name="Yang Z."/>
            <person name="Yang Z."/>
            <person name="Zhou J."/>
            <person name="Zhu J."/>
            <person name="Brent C.S."/>
            <person name="Elsik C.G."/>
            <person name="Goodisman M.A."/>
            <person name="Liberles D.A."/>
            <person name="Roe R.M."/>
            <person name="Vargo E.L."/>
            <person name="Vilcinskas A."/>
            <person name="Wang J."/>
            <person name="Bornberg-Bauer E."/>
            <person name="Korb J."/>
            <person name="Zhang G."/>
            <person name="Liebig J."/>
        </authorList>
    </citation>
    <scope>NUCLEOTIDE SEQUENCE [LARGE SCALE GENOMIC DNA]</scope>
    <source>
        <tissue evidence="2">Whole organism</tissue>
    </source>
</reference>
<proteinExistence type="predicted"/>